<evidence type="ECO:0000313" key="2">
    <source>
        <dbReference type="EMBL" id="BEH91906.1"/>
    </source>
</evidence>
<name>A0ABN6ZDJ8_9FIRM</name>
<dbReference type="EMBL" id="AP028127">
    <property type="protein sequence ID" value="BEH91906.1"/>
    <property type="molecule type" value="Genomic_DNA"/>
</dbReference>
<feature type="transmembrane region" description="Helical" evidence="1">
    <location>
        <begin position="23"/>
        <end position="44"/>
    </location>
</feature>
<gene>
    <name evidence="2" type="ORF">T23_20080</name>
</gene>
<keyword evidence="3" id="KW-1185">Reference proteome</keyword>
<evidence type="ECO:0000256" key="1">
    <source>
        <dbReference type="SAM" id="Phobius"/>
    </source>
</evidence>
<feature type="transmembrane region" description="Helical" evidence="1">
    <location>
        <begin position="64"/>
        <end position="88"/>
    </location>
</feature>
<evidence type="ECO:0000313" key="3">
    <source>
        <dbReference type="Proteomes" id="UP001432099"/>
    </source>
</evidence>
<proteinExistence type="predicted"/>
<organism evidence="2 3">
    <name type="scientific">Turicibacter faecis</name>
    <dbReference type="NCBI Taxonomy" id="2963365"/>
    <lineage>
        <taxon>Bacteria</taxon>
        <taxon>Bacillati</taxon>
        <taxon>Bacillota</taxon>
        <taxon>Erysipelotrichia</taxon>
        <taxon>Erysipelotrichales</taxon>
        <taxon>Turicibacteraceae</taxon>
        <taxon>Turicibacter</taxon>
    </lineage>
</organism>
<accession>A0ABN6ZDJ8</accession>
<keyword evidence="1" id="KW-0472">Membrane</keyword>
<sequence length="232" mass="26859">MLSTIIESLQLLTSVNFFDVDDILLNALGFVIGGMAYAVVVFMFKRFKKWDDLTRLEIEENGRLMPTFLKSTVALAAVFLACALGVFLKETISYQTFEETYAQANVSKEFDGFYATLSKEKGELSFRIYHETSFNRFYQVAGLTVPIQEGENYLEVMSFSDRYQLPLQYGVVAFGYNERAKQLEIDYEFPLRVELPHGLFIEFHPFRGQDYPFQAGYLEWEEGPRYDALFID</sequence>
<keyword evidence="1" id="KW-1133">Transmembrane helix</keyword>
<dbReference type="Proteomes" id="UP001432099">
    <property type="component" value="Chromosome"/>
</dbReference>
<keyword evidence="1" id="KW-0812">Transmembrane</keyword>
<evidence type="ECO:0008006" key="4">
    <source>
        <dbReference type="Google" id="ProtNLM"/>
    </source>
</evidence>
<protein>
    <recommendedName>
        <fullName evidence="4">VanZ-like domain-containing protein</fullName>
    </recommendedName>
</protein>
<reference evidence="2" key="1">
    <citation type="journal article" date="2024" name="Int. J. Syst. Evol. Microbiol.">
        <title>Turicibacter faecis sp. nov., isolated from faeces of heart failure mouse model.</title>
        <authorList>
            <person name="Imamura Y."/>
            <person name="Motooka D."/>
            <person name="Nakajima Y."/>
            <person name="Ito S."/>
            <person name="Kitakaze M."/>
            <person name="Iida T."/>
            <person name="Nakamura S."/>
        </authorList>
    </citation>
    <scope>NUCLEOTIDE SEQUENCE</scope>
    <source>
        <strain evidence="2">TC023</strain>
    </source>
</reference>